<comment type="pathway">
    <text evidence="1">Cofactor biosynthesis; ubiquinone biosynthesis.</text>
</comment>
<dbReference type="UniPathway" id="UPA00232"/>
<reference evidence="3 4" key="1">
    <citation type="journal article" date="2014" name="ISME J.">
        <title>Candidatus Competibacter-lineage genomes retrieved from metagenomes reveal functional metabolic diversity.</title>
        <authorList>
            <person name="McIlroy S.J."/>
            <person name="Albertsen M."/>
            <person name="Andresen E.K."/>
            <person name="Saunders A.M."/>
            <person name="Kristiansen R."/>
            <person name="Stokholm-Bjerregaard M."/>
            <person name="Nielsen K.L."/>
            <person name="Nielsen P.H."/>
        </authorList>
    </citation>
    <scope>NUCLEOTIDE SEQUENCE [LARGE SCALE GENOMIC DNA]</scope>
    <source>
        <strain evidence="3 4">Run_B_J11</strain>
    </source>
</reference>
<dbReference type="PANTHER" id="PTHR38040">
    <property type="entry name" value="UBIQUINONE BIOSYNTHESIS ACCESSORY FACTOR UBIK"/>
    <property type="match status" value="1"/>
</dbReference>
<comment type="caution">
    <text evidence="3">The sequence shown here is derived from an EMBL/GenBank/DDBJ whole genome shotgun (WGS) entry which is preliminary data.</text>
</comment>
<organism evidence="3 4">
    <name type="scientific">Candidatus Contendobacter odensis Run_B_J11</name>
    <dbReference type="NCBI Taxonomy" id="1400861"/>
    <lineage>
        <taxon>Bacteria</taxon>
        <taxon>Pseudomonadati</taxon>
        <taxon>Pseudomonadota</taxon>
        <taxon>Gammaproteobacteria</taxon>
        <taxon>Candidatus Competibacteraceae</taxon>
        <taxon>Candidatus Contendibacter</taxon>
    </lineage>
</organism>
<dbReference type="NCBIfam" id="NF047835">
    <property type="entry name" value="UbiqAccUbiK"/>
    <property type="match status" value="1"/>
</dbReference>
<sequence>MIDPKVFDDLAKRLAEAVPPGFRQFQAEMEKNAHAALQAAFAKLELVTREEFDVQQAVLARTRAKLEELEKQVAELEGKVAGGKRRKSADKPAEPDPSEG</sequence>
<dbReference type="GO" id="GO:0006744">
    <property type="term" value="P:ubiquinone biosynthetic process"/>
    <property type="evidence" value="ECO:0007669"/>
    <property type="project" value="UniProtKB-UniRule"/>
</dbReference>
<evidence type="ECO:0000313" key="3">
    <source>
        <dbReference type="EMBL" id="CDH43043.1"/>
    </source>
</evidence>
<comment type="subcellular location">
    <subcellularLocation>
        <location evidence="1">Cytoplasm</location>
    </subcellularLocation>
</comment>
<feature type="region of interest" description="Disordered" evidence="2">
    <location>
        <begin position="77"/>
        <end position="100"/>
    </location>
</feature>
<comment type="function">
    <text evidence="1">Required for efficient ubiquinone (coenzyme Q) biosynthesis. UbiK is probably an accessory factor of Ubi enzymes and facilitates ubiquinone biosynthesis by acting as an assembly factor, a targeting factor, or both.</text>
</comment>
<dbReference type="GO" id="GO:0005829">
    <property type="term" value="C:cytosol"/>
    <property type="evidence" value="ECO:0007669"/>
    <property type="project" value="TreeGrafter"/>
</dbReference>
<dbReference type="Pfam" id="PF04380">
    <property type="entry name" value="BMFP"/>
    <property type="match status" value="1"/>
</dbReference>
<dbReference type="OrthoDB" id="5297354at2"/>
<dbReference type="EMBL" id="CBTK010000001">
    <property type="protein sequence ID" value="CDH43043.1"/>
    <property type="molecule type" value="Genomic_DNA"/>
</dbReference>
<comment type="similarity">
    <text evidence="1">Belongs to the UbiK family.</text>
</comment>
<name>A0A7U7J255_9GAMM</name>
<dbReference type="RefSeq" id="WP_034429935.1">
    <property type="nucleotide sequence ID" value="NZ_CBTK010000001.1"/>
</dbReference>
<dbReference type="HAMAP" id="MF_02216">
    <property type="entry name" value="UbiK"/>
    <property type="match status" value="1"/>
</dbReference>
<keyword evidence="1" id="KW-0831">Ubiquinone biosynthesis</keyword>
<dbReference type="PANTHER" id="PTHR38040:SF1">
    <property type="entry name" value="UBIQUINONE BIOSYNTHESIS ACCESSORY FACTOR UBIK"/>
    <property type="match status" value="1"/>
</dbReference>
<keyword evidence="1" id="KW-0963">Cytoplasm</keyword>
<keyword evidence="4" id="KW-1185">Reference proteome</keyword>
<proteinExistence type="inferred from homology"/>
<accession>A0A7U7J255</accession>
<evidence type="ECO:0000256" key="2">
    <source>
        <dbReference type="SAM" id="MobiDB-lite"/>
    </source>
</evidence>
<dbReference type="InterPro" id="IPR007475">
    <property type="entry name" value="UbiK"/>
</dbReference>
<gene>
    <name evidence="1" type="primary">ubiK</name>
    <name evidence="3" type="ORF">BN874_10007</name>
</gene>
<dbReference type="Proteomes" id="UP000019184">
    <property type="component" value="Unassembled WGS sequence"/>
</dbReference>
<evidence type="ECO:0000256" key="1">
    <source>
        <dbReference type="HAMAP-Rule" id="MF_02216"/>
    </source>
</evidence>
<dbReference type="AlphaFoldDB" id="A0A7U7J255"/>
<evidence type="ECO:0000313" key="4">
    <source>
        <dbReference type="Proteomes" id="UP000019184"/>
    </source>
</evidence>
<protein>
    <recommendedName>
        <fullName evidence="1">Ubiquinone biosynthesis accessory factor UbiK</fullName>
    </recommendedName>
</protein>